<organism evidence="1">
    <name type="scientific">freshwater metagenome</name>
    <dbReference type="NCBI Taxonomy" id="449393"/>
    <lineage>
        <taxon>unclassified sequences</taxon>
        <taxon>metagenomes</taxon>
        <taxon>ecological metagenomes</taxon>
    </lineage>
</organism>
<sequence length="288" mass="30702">MTLGAEFGDRFEKVAKPLHRHVGTGRRDEPTRYALHAWLRFEEFLIDAHGHDMQTVEGDLLVGVDVLERVLGNGDHAGHARCDAGLHLGESVPAAFGEALVGGFGVFHLESAVDGDGMVDRGEDRKTGALDAEEPVSEALVVLDEIEFVDAMTQVLPGAHAECERFGERAGHERADLESVAEGLDLRREREAHRELVVVDVEARKFDEGNPRIEHGKGLSAEYFDLVTEVDKGFGEMARVDALPADMGLSSVGQKGDAQGELAISGSGGASGRVRLGGHGGASLAVAP</sequence>
<dbReference type="AlphaFoldDB" id="A0A6J6H2E1"/>
<dbReference type="EMBL" id="CAEZUP010000022">
    <property type="protein sequence ID" value="CAB4605385.1"/>
    <property type="molecule type" value="Genomic_DNA"/>
</dbReference>
<reference evidence="1" key="1">
    <citation type="submission" date="2020-05" db="EMBL/GenBank/DDBJ databases">
        <authorList>
            <person name="Chiriac C."/>
            <person name="Salcher M."/>
            <person name="Ghai R."/>
            <person name="Kavagutti S V."/>
        </authorList>
    </citation>
    <scope>NUCLEOTIDE SEQUENCE</scope>
</reference>
<protein>
    <submittedName>
        <fullName evidence="1">Unannotated protein</fullName>
    </submittedName>
</protein>
<proteinExistence type="predicted"/>
<gene>
    <name evidence="1" type="ORF">UFOPK1835_00727</name>
</gene>
<evidence type="ECO:0000313" key="1">
    <source>
        <dbReference type="EMBL" id="CAB4605385.1"/>
    </source>
</evidence>
<name>A0A6J6H2E1_9ZZZZ</name>
<accession>A0A6J6H2E1</accession>